<evidence type="ECO:0000256" key="1">
    <source>
        <dbReference type="SAM" id="Coils"/>
    </source>
</evidence>
<sequence length="389" mass="45384">MSIEKRDIKTEISTVKSELVKHENRIKEYDTKIAECKRQIQTIYSSLKETSKRGKIMTTLNQLNSQLKEKDHAKKELKERLGVIQGDIAVIKDEISIINGGSEIMSLETINSKIENLNKKFLSDNMSDSESKRCYDEIIKLENRREKYGMSEMNTKKLQNKTKIYQDMVKELKNINNTIFDTRITIKNTELELKKLTASKTEKIPEVEKLDEQIASLKTLKKNEISNRSAKRDQLHNLIIESKEIKRKILIVKELEAEKGKIRDKIKEELKKINLEEQRLNDFSDKVFENLRFNVNKAKKLNDFKFSADLVSKLFKYKISIPNDQKSADKTLEEIDQKQKETAGRYRKVYDEVNKNISSVRAVISEYEKELTELPVSYLKTSSETKSSE</sequence>
<gene>
    <name evidence="2" type="ORF">A0H76_2170</name>
</gene>
<evidence type="ECO:0000313" key="3">
    <source>
        <dbReference type="Proteomes" id="UP000192501"/>
    </source>
</evidence>
<evidence type="ECO:0000313" key="2">
    <source>
        <dbReference type="EMBL" id="ORD98618.1"/>
    </source>
</evidence>
<feature type="coiled-coil region" evidence="1">
    <location>
        <begin position="252"/>
        <end position="286"/>
    </location>
</feature>
<accession>A0A1X0QFN1</accession>
<dbReference type="EMBL" id="LTAI01000553">
    <property type="protein sequence ID" value="ORD98618.1"/>
    <property type="molecule type" value="Genomic_DNA"/>
</dbReference>
<organism evidence="2 3">
    <name type="scientific">Hepatospora eriocheir</name>
    <dbReference type="NCBI Taxonomy" id="1081669"/>
    <lineage>
        <taxon>Eukaryota</taxon>
        <taxon>Fungi</taxon>
        <taxon>Fungi incertae sedis</taxon>
        <taxon>Microsporidia</taxon>
        <taxon>Hepatosporidae</taxon>
        <taxon>Hepatospora</taxon>
    </lineage>
</organism>
<dbReference type="Proteomes" id="UP000192501">
    <property type="component" value="Unassembled WGS sequence"/>
</dbReference>
<keyword evidence="1" id="KW-0175">Coiled coil</keyword>
<dbReference type="VEuPathDB" id="MicrosporidiaDB:A0H76_2170"/>
<proteinExistence type="predicted"/>
<dbReference type="VEuPathDB" id="MicrosporidiaDB:HERIO_1488"/>
<reference evidence="2 3" key="1">
    <citation type="journal article" date="2017" name="Environ. Microbiol.">
        <title>Decay of the glycolytic pathway and adaptation to intranuclear parasitism within Enterocytozoonidae microsporidia.</title>
        <authorList>
            <person name="Wiredu Boakye D."/>
            <person name="Jaroenlak P."/>
            <person name="Prachumwat A."/>
            <person name="Williams T.A."/>
            <person name="Bateman K.S."/>
            <person name="Itsathitphaisarn O."/>
            <person name="Sritunyalucksana K."/>
            <person name="Paszkiewicz K.H."/>
            <person name="Moore K.A."/>
            <person name="Stentiford G.D."/>
            <person name="Williams B.A."/>
        </authorList>
    </citation>
    <scope>NUCLEOTIDE SEQUENCE [LARGE SCALE GENOMIC DNA]</scope>
    <source>
        <strain evidence="3">canceri</strain>
    </source>
</reference>
<feature type="coiled-coil region" evidence="1">
    <location>
        <begin position="5"/>
        <end position="80"/>
    </location>
</feature>
<protein>
    <submittedName>
        <fullName evidence="2">Uncharacterized protein</fullName>
    </submittedName>
</protein>
<dbReference type="AlphaFoldDB" id="A0A1X0QFN1"/>
<comment type="caution">
    <text evidence="2">The sequence shown here is derived from an EMBL/GenBank/DDBJ whole genome shotgun (WGS) entry which is preliminary data.</text>
</comment>
<name>A0A1X0QFN1_9MICR</name>